<name>A0A154BQD3_ANASB</name>
<dbReference type="Proteomes" id="UP000076268">
    <property type="component" value="Unassembled WGS sequence"/>
</dbReference>
<dbReference type="OrthoDB" id="383937at2"/>
<accession>A0A154BQD3</accession>
<reference evidence="1 2" key="1">
    <citation type="submission" date="2016-02" db="EMBL/GenBank/DDBJ databases">
        <title>Anaerosporomusa subterraneum gen. nov., sp. nov., a spore-forming obligate anaerobe isolated from saprolite.</title>
        <authorList>
            <person name="Choi J.K."/>
            <person name="Shah M."/>
            <person name="Yee N."/>
        </authorList>
    </citation>
    <scope>NUCLEOTIDE SEQUENCE [LARGE SCALE GENOMIC DNA]</scope>
    <source>
        <strain evidence="1 2">RU4</strain>
    </source>
</reference>
<dbReference type="EMBL" id="LSGP01000017">
    <property type="protein sequence ID" value="KYZ76146.1"/>
    <property type="molecule type" value="Genomic_DNA"/>
</dbReference>
<comment type="caution">
    <text evidence="1">The sequence shown here is derived from an EMBL/GenBank/DDBJ whole genome shotgun (WGS) entry which is preliminary data.</text>
</comment>
<gene>
    <name evidence="1" type="ORF">AXX12_06805</name>
</gene>
<evidence type="ECO:0000313" key="1">
    <source>
        <dbReference type="EMBL" id="KYZ76146.1"/>
    </source>
</evidence>
<evidence type="ECO:0000313" key="2">
    <source>
        <dbReference type="Proteomes" id="UP000076268"/>
    </source>
</evidence>
<organism evidence="1 2">
    <name type="scientific">Anaerosporomusa subterranea</name>
    <dbReference type="NCBI Taxonomy" id="1794912"/>
    <lineage>
        <taxon>Bacteria</taxon>
        <taxon>Bacillati</taxon>
        <taxon>Bacillota</taxon>
        <taxon>Negativicutes</taxon>
        <taxon>Acetonemataceae</taxon>
        <taxon>Anaerosporomusa</taxon>
    </lineage>
</organism>
<sequence>MESNTDLSGQGIQSRFAANLSMLFTEIPFLERFDLARLEYIPRPDSRSSLDWLADFDRGLRR</sequence>
<dbReference type="AlphaFoldDB" id="A0A154BQD3"/>
<dbReference type="STRING" id="1794912.AXX12_06805"/>
<proteinExistence type="predicted"/>
<protein>
    <submittedName>
        <fullName evidence="1">Uncharacterized protein</fullName>
    </submittedName>
</protein>
<dbReference type="RefSeq" id="WP_066241079.1">
    <property type="nucleotide sequence ID" value="NZ_LSGP01000017.1"/>
</dbReference>
<keyword evidence="2" id="KW-1185">Reference proteome</keyword>